<gene>
    <name evidence="1" type="ORF">FMUND_1319</name>
</gene>
<comment type="caution">
    <text evidence="1">The sequence shown here is derived from an EMBL/GenBank/DDBJ whole genome shotgun (WGS) entry which is preliminary data.</text>
</comment>
<dbReference type="Proteomes" id="UP000544331">
    <property type="component" value="Unassembled WGS sequence"/>
</dbReference>
<dbReference type="OrthoDB" id="5352492at2759"/>
<reference evidence="1 2" key="1">
    <citation type="submission" date="2020-05" db="EMBL/GenBank/DDBJ databases">
        <title>Identification and distribution of gene clusters putatively required for synthesis of sphingolipid metabolism inhibitors in phylogenetically diverse species of the filamentous fungus Fusarium.</title>
        <authorList>
            <person name="Kim H.-S."/>
            <person name="Busman M."/>
            <person name="Brown D.W."/>
            <person name="Divon H."/>
            <person name="Uhlig S."/>
            <person name="Proctor R.H."/>
        </authorList>
    </citation>
    <scope>NUCLEOTIDE SEQUENCE [LARGE SCALE GENOMIC DNA]</scope>
    <source>
        <strain evidence="1 2">NRRL 66235</strain>
    </source>
</reference>
<organism evidence="1 2">
    <name type="scientific">Fusarium mundagurra</name>
    <dbReference type="NCBI Taxonomy" id="1567541"/>
    <lineage>
        <taxon>Eukaryota</taxon>
        <taxon>Fungi</taxon>
        <taxon>Dikarya</taxon>
        <taxon>Ascomycota</taxon>
        <taxon>Pezizomycotina</taxon>
        <taxon>Sordariomycetes</taxon>
        <taxon>Hypocreomycetidae</taxon>
        <taxon>Hypocreales</taxon>
        <taxon>Nectriaceae</taxon>
        <taxon>Fusarium</taxon>
        <taxon>Fusarium fujikuroi species complex</taxon>
    </lineage>
</organism>
<sequence length="299" mass="33161">MWGPPLAGRVWMFDIKVAKFDINFSSDKHDEEEAKIEEFYHLILQASSQQAKSQAAEEEHAPIADGEENILPGDPNQGHTFLAISGLLNNNSSGNRKQNDDWMARGRSFSFVVGCKMAVQDAKQVDEDKNVVNSVSSKGPPIYARPMYLEEAMTKSQMNIEISQDGVARAKWGMTQEDKQVPTGLWAMYDESQDPTKNSQGNNIEDLLDNNSGSLRLMMGVLMQGPPAIMSENTLKAFNILAQEWNEDGDGGDDVQQTFVDSWFETFGWGKASSGVGKLPKLLGERFDDLYVEAPLITA</sequence>
<proteinExistence type="predicted"/>
<protein>
    <submittedName>
        <fullName evidence="1">Uncharacterized protein</fullName>
    </submittedName>
</protein>
<evidence type="ECO:0000313" key="2">
    <source>
        <dbReference type="Proteomes" id="UP000544331"/>
    </source>
</evidence>
<name>A0A8H5Z3M1_9HYPO</name>
<dbReference type="AlphaFoldDB" id="A0A8H5Z3M1"/>
<evidence type="ECO:0000313" key="1">
    <source>
        <dbReference type="EMBL" id="KAF5723998.1"/>
    </source>
</evidence>
<keyword evidence="2" id="KW-1185">Reference proteome</keyword>
<dbReference type="EMBL" id="JAAOAN010000050">
    <property type="protein sequence ID" value="KAF5723998.1"/>
    <property type="molecule type" value="Genomic_DNA"/>
</dbReference>
<accession>A0A8H5Z3M1</accession>